<sequence length="95" mass="9985">MPYSLVSGRQIKAARALLGWSRSELADRTGVTAPTVKVVEQDSGVLDELASTRARLCNVLAAEGVAFLNGGSIGVQLVQKGEGLRTEDLNASNDD</sequence>
<dbReference type="EMBL" id="CP000781">
    <property type="protein sequence ID" value="ABS69520.1"/>
    <property type="molecule type" value="Genomic_DNA"/>
</dbReference>
<feature type="domain" description="HTH cro/C1-type" evidence="1">
    <location>
        <begin position="11"/>
        <end position="36"/>
    </location>
</feature>
<proteinExistence type="predicted"/>
<evidence type="ECO:0000259" key="1">
    <source>
        <dbReference type="PROSITE" id="PS50943"/>
    </source>
</evidence>
<dbReference type="InterPro" id="IPR010982">
    <property type="entry name" value="Lambda_DNA-bd_dom_sf"/>
</dbReference>
<dbReference type="Pfam" id="PF01381">
    <property type="entry name" value="HTH_3"/>
    <property type="match status" value="1"/>
</dbReference>
<dbReference type="Proteomes" id="UP000002417">
    <property type="component" value="Chromosome"/>
</dbReference>
<keyword evidence="3" id="KW-1185">Reference proteome</keyword>
<dbReference type="AlphaFoldDB" id="A7INC6"/>
<dbReference type="HOGENOM" id="CLU_066192_28_0_5"/>
<protein>
    <submittedName>
        <fullName evidence="2">Putative transcriptional regulator, XRE family</fullName>
    </submittedName>
</protein>
<gene>
    <name evidence="2" type="ordered locus">Xaut_4299</name>
</gene>
<name>A7INC6_XANP2</name>
<dbReference type="PROSITE" id="PS50943">
    <property type="entry name" value="HTH_CROC1"/>
    <property type="match status" value="1"/>
</dbReference>
<dbReference type="SUPFAM" id="SSF47413">
    <property type="entry name" value="lambda repressor-like DNA-binding domains"/>
    <property type="match status" value="1"/>
</dbReference>
<dbReference type="GO" id="GO:0003677">
    <property type="term" value="F:DNA binding"/>
    <property type="evidence" value="ECO:0007669"/>
    <property type="project" value="InterPro"/>
</dbReference>
<accession>A7INC6</accession>
<reference evidence="2 3" key="1">
    <citation type="submission" date="2007-07" db="EMBL/GenBank/DDBJ databases">
        <title>Complete sequence of chromosome of Xanthobacter autotrophicus Py2.</title>
        <authorList>
            <consortium name="US DOE Joint Genome Institute"/>
            <person name="Copeland A."/>
            <person name="Lucas S."/>
            <person name="Lapidus A."/>
            <person name="Barry K."/>
            <person name="Glavina del Rio T."/>
            <person name="Hammon N."/>
            <person name="Israni S."/>
            <person name="Dalin E."/>
            <person name="Tice H."/>
            <person name="Pitluck S."/>
            <person name="Sims D."/>
            <person name="Brettin T."/>
            <person name="Bruce D."/>
            <person name="Detter J.C."/>
            <person name="Han C."/>
            <person name="Tapia R."/>
            <person name="Brainard J."/>
            <person name="Schmutz J."/>
            <person name="Larimer F."/>
            <person name="Land M."/>
            <person name="Hauser L."/>
            <person name="Kyrpides N."/>
            <person name="Kim E."/>
            <person name="Ensigns S.A."/>
            <person name="Richardson P."/>
        </authorList>
    </citation>
    <scope>NUCLEOTIDE SEQUENCE [LARGE SCALE GENOMIC DNA]</scope>
    <source>
        <strain evidence="3">ATCC BAA-1158 / Py2</strain>
    </source>
</reference>
<dbReference type="Gene3D" id="1.10.260.40">
    <property type="entry name" value="lambda repressor-like DNA-binding domains"/>
    <property type="match status" value="1"/>
</dbReference>
<dbReference type="STRING" id="78245.Xaut_4299"/>
<dbReference type="KEGG" id="xau:Xaut_4299"/>
<evidence type="ECO:0000313" key="3">
    <source>
        <dbReference type="Proteomes" id="UP000002417"/>
    </source>
</evidence>
<organism evidence="2 3">
    <name type="scientific">Xanthobacter autotrophicus (strain ATCC BAA-1158 / Py2)</name>
    <dbReference type="NCBI Taxonomy" id="78245"/>
    <lineage>
        <taxon>Bacteria</taxon>
        <taxon>Pseudomonadati</taxon>
        <taxon>Pseudomonadota</taxon>
        <taxon>Alphaproteobacteria</taxon>
        <taxon>Hyphomicrobiales</taxon>
        <taxon>Xanthobacteraceae</taxon>
        <taxon>Xanthobacter</taxon>
    </lineage>
</organism>
<dbReference type="InterPro" id="IPR001387">
    <property type="entry name" value="Cro/C1-type_HTH"/>
</dbReference>
<dbReference type="CDD" id="cd00093">
    <property type="entry name" value="HTH_XRE"/>
    <property type="match status" value="1"/>
</dbReference>
<dbReference type="PhylomeDB" id="A7INC6"/>
<dbReference type="eggNOG" id="COG1396">
    <property type="taxonomic scope" value="Bacteria"/>
</dbReference>
<evidence type="ECO:0000313" key="2">
    <source>
        <dbReference type="EMBL" id="ABS69520.1"/>
    </source>
</evidence>